<feature type="domain" description="Rhodanese" evidence="2">
    <location>
        <begin position="271"/>
        <end position="361"/>
    </location>
</feature>
<accession>A0AAU7DFB6</accession>
<dbReference type="SMART" id="SM00450">
    <property type="entry name" value="RHOD"/>
    <property type="match status" value="2"/>
</dbReference>
<dbReference type="GO" id="GO:0070813">
    <property type="term" value="P:hydrogen sulfide metabolic process"/>
    <property type="evidence" value="ECO:0007669"/>
    <property type="project" value="TreeGrafter"/>
</dbReference>
<name>A0AAU7DFB6_9BACT</name>
<evidence type="ECO:0000256" key="1">
    <source>
        <dbReference type="ARBA" id="ARBA00022723"/>
    </source>
</evidence>
<dbReference type="SUPFAM" id="SSF56281">
    <property type="entry name" value="Metallo-hydrolase/oxidoreductase"/>
    <property type="match status" value="1"/>
</dbReference>
<evidence type="ECO:0000259" key="2">
    <source>
        <dbReference type="PROSITE" id="PS50206"/>
    </source>
</evidence>
<evidence type="ECO:0000313" key="3">
    <source>
        <dbReference type="EMBL" id="XBH16032.1"/>
    </source>
</evidence>
<dbReference type="RefSeq" id="WP_348261263.1">
    <property type="nucleotide sequence ID" value="NZ_CP121196.1"/>
</dbReference>
<sequence>MFLKQYYLGCLAHASYLLGDEESATAIVVDPQRDIHQYLADAEKFGFHIRHVFLTHFHADFLAGHLELRDCCGATIHLGSRAQAEYAFVPMNDGDTLEFPGMRVQVLHTPGHTIESISILVFDLAKDKTKPYAVLTGDTLFIGDVGRPDLRASLGWTANELGGHLYDSLHTKLLPLPDEVLVYPAHGAGSLCGKNLSSDTVSSLGDQRRFNYALKPMSKEEFVRLVTADQPDAPPYFTYDAILNTRERAVLDTNLEHVLKPVELDKVLELGDKGAQILDVRDAAEYAKGHLAGSINIGLGGQYATWAGTILDRAKPIVIVAEPGREQEAALRLGRIGFDHVLGYLPNGMAALADRPDLVWPTERSGVLIAAEELESAEPPMLLDVRAPKEWAEKHIAGSVNVPLNHLQERIDELPRNRRIAVHCAGGYRSSVAVSILHQHGITNLIEIAGGLAAWEAAGLPIMTEAAQ</sequence>
<gene>
    <name evidence="3" type="ORF">P8935_15820</name>
</gene>
<dbReference type="EMBL" id="CP121196">
    <property type="protein sequence ID" value="XBH16032.1"/>
    <property type="molecule type" value="Genomic_DNA"/>
</dbReference>
<dbReference type="CDD" id="cd07724">
    <property type="entry name" value="POD-like_MBL-fold"/>
    <property type="match status" value="1"/>
</dbReference>
<dbReference type="PROSITE" id="PS50206">
    <property type="entry name" value="RHODANESE_3"/>
    <property type="match status" value="2"/>
</dbReference>
<dbReference type="InterPro" id="IPR051682">
    <property type="entry name" value="Mito_Persulfide_Diox"/>
</dbReference>
<dbReference type="GO" id="GO:0050313">
    <property type="term" value="F:sulfur dioxygenase activity"/>
    <property type="evidence" value="ECO:0007669"/>
    <property type="project" value="InterPro"/>
</dbReference>
<dbReference type="SMART" id="SM00849">
    <property type="entry name" value="Lactamase_B"/>
    <property type="match status" value="1"/>
</dbReference>
<protein>
    <submittedName>
        <fullName evidence="3">MBL fold metallo-hydrolase</fullName>
    </submittedName>
</protein>
<keyword evidence="1" id="KW-0479">Metal-binding</keyword>
<dbReference type="Gene3D" id="3.40.250.10">
    <property type="entry name" value="Rhodanese-like domain"/>
    <property type="match status" value="2"/>
</dbReference>
<dbReference type="GO" id="GO:0006749">
    <property type="term" value="P:glutathione metabolic process"/>
    <property type="evidence" value="ECO:0007669"/>
    <property type="project" value="InterPro"/>
</dbReference>
<dbReference type="Gene3D" id="3.60.15.10">
    <property type="entry name" value="Ribonuclease Z/Hydroxyacylglutathione hydrolase-like"/>
    <property type="match status" value="1"/>
</dbReference>
<reference evidence="3" key="1">
    <citation type="submission" date="2023-03" db="EMBL/GenBank/DDBJ databases">
        <title>Edaphobacter sp.</title>
        <authorList>
            <person name="Huber K.J."/>
            <person name="Papendorf J."/>
            <person name="Pilke C."/>
            <person name="Bunk B."/>
            <person name="Sproeer C."/>
            <person name="Pester M."/>
        </authorList>
    </citation>
    <scope>NUCLEOTIDE SEQUENCE</scope>
    <source>
        <strain evidence="3">DSM 110680</strain>
    </source>
</reference>
<dbReference type="InterPro" id="IPR044528">
    <property type="entry name" value="POD-like_MBL-fold"/>
</dbReference>
<proteinExistence type="predicted"/>
<dbReference type="InterPro" id="IPR036866">
    <property type="entry name" value="RibonucZ/Hydroxyglut_hydro"/>
</dbReference>
<dbReference type="InterPro" id="IPR001763">
    <property type="entry name" value="Rhodanese-like_dom"/>
</dbReference>
<dbReference type="FunFam" id="3.60.15.10:FF:000030">
    <property type="entry name" value="Metallo-beta-lactamase family protein"/>
    <property type="match status" value="1"/>
</dbReference>
<dbReference type="SUPFAM" id="SSF52821">
    <property type="entry name" value="Rhodanese/Cell cycle control phosphatase"/>
    <property type="match status" value="2"/>
</dbReference>
<dbReference type="AlphaFoldDB" id="A0AAU7DFB6"/>
<dbReference type="InterPro" id="IPR001279">
    <property type="entry name" value="Metallo-B-lactamas"/>
</dbReference>
<dbReference type="Pfam" id="PF00581">
    <property type="entry name" value="Rhodanese"/>
    <property type="match status" value="2"/>
</dbReference>
<dbReference type="CDD" id="cd00158">
    <property type="entry name" value="RHOD"/>
    <property type="match status" value="2"/>
</dbReference>
<dbReference type="PANTHER" id="PTHR43084:SF1">
    <property type="entry name" value="PERSULFIDE DIOXYGENASE ETHE1, MITOCHONDRIAL"/>
    <property type="match status" value="1"/>
</dbReference>
<organism evidence="3">
    <name type="scientific">Telmatobacter sp. DSM 110680</name>
    <dbReference type="NCBI Taxonomy" id="3036704"/>
    <lineage>
        <taxon>Bacteria</taxon>
        <taxon>Pseudomonadati</taxon>
        <taxon>Acidobacteriota</taxon>
        <taxon>Terriglobia</taxon>
        <taxon>Terriglobales</taxon>
        <taxon>Acidobacteriaceae</taxon>
        <taxon>Telmatobacter</taxon>
    </lineage>
</organism>
<dbReference type="PANTHER" id="PTHR43084">
    <property type="entry name" value="PERSULFIDE DIOXYGENASE ETHE1"/>
    <property type="match status" value="1"/>
</dbReference>
<dbReference type="GO" id="GO:0046872">
    <property type="term" value="F:metal ion binding"/>
    <property type="evidence" value="ECO:0007669"/>
    <property type="project" value="UniProtKB-KW"/>
</dbReference>
<feature type="domain" description="Rhodanese" evidence="2">
    <location>
        <begin position="376"/>
        <end position="464"/>
    </location>
</feature>
<dbReference type="InterPro" id="IPR036873">
    <property type="entry name" value="Rhodanese-like_dom_sf"/>
</dbReference>